<dbReference type="STRING" id="1220578.FPE01S_02_07580"/>
<gene>
    <name evidence="1" type="ORF">FPE01S_02_07580</name>
</gene>
<protein>
    <recommendedName>
        <fullName evidence="3">DUF1905 domain-containing protein</fullName>
    </recommendedName>
</protein>
<proteinExistence type="predicted"/>
<evidence type="ECO:0000313" key="1">
    <source>
        <dbReference type="EMBL" id="GAO43652.1"/>
    </source>
</evidence>
<name>A0A0E9N0W5_9BACT</name>
<dbReference type="SUPFAM" id="SSF141694">
    <property type="entry name" value="AF2212/PG0164-like"/>
    <property type="match status" value="1"/>
</dbReference>
<dbReference type="RefSeq" id="WP_046369498.1">
    <property type="nucleotide sequence ID" value="NZ_BBWV01000002.1"/>
</dbReference>
<dbReference type="EMBL" id="BBWV01000002">
    <property type="protein sequence ID" value="GAO43652.1"/>
    <property type="molecule type" value="Genomic_DNA"/>
</dbReference>
<dbReference type="AlphaFoldDB" id="A0A0E9N0W5"/>
<dbReference type="Gene3D" id="2.40.30.100">
    <property type="entry name" value="AF2212/PG0164-like"/>
    <property type="match status" value="1"/>
</dbReference>
<evidence type="ECO:0008006" key="3">
    <source>
        <dbReference type="Google" id="ProtNLM"/>
    </source>
</evidence>
<evidence type="ECO:0000313" key="2">
    <source>
        <dbReference type="Proteomes" id="UP000033121"/>
    </source>
</evidence>
<dbReference type="InterPro" id="IPR015018">
    <property type="entry name" value="DUF1905"/>
</dbReference>
<sequence>MNKVVFTVTIEKFDAQGEKTGWTYFTIPAEKANRLKPGTKTSFRIKGYLDAVEIQAMAILPMGGGDFILPLKADLRKQLGKRKGDKLRVALEADDEPFRMNSDFLDCLADAPAAQATFEKMPGSHQRYYSKWIDAAKTEVTRTKRIAMAVSALEKGWDFGKMLRVQAGREQS</sequence>
<reference evidence="1 2" key="1">
    <citation type="submission" date="2015-04" db="EMBL/GenBank/DDBJ databases">
        <title>Whole genome shotgun sequence of Flavihumibacter petaseus NBRC 106054.</title>
        <authorList>
            <person name="Miyazawa S."/>
            <person name="Hosoyama A."/>
            <person name="Hashimoto M."/>
            <person name="Noguchi M."/>
            <person name="Tsuchikane K."/>
            <person name="Ohji S."/>
            <person name="Yamazoe A."/>
            <person name="Ichikawa N."/>
            <person name="Kimura A."/>
            <person name="Fujita N."/>
        </authorList>
    </citation>
    <scope>NUCLEOTIDE SEQUENCE [LARGE SCALE GENOMIC DNA]</scope>
    <source>
        <strain evidence="1 2">NBRC 106054</strain>
    </source>
</reference>
<dbReference type="Pfam" id="PF13376">
    <property type="entry name" value="OmdA"/>
    <property type="match status" value="1"/>
</dbReference>
<dbReference type="OrthoDB" id="680797at2"/>
<dbReference type="Proteomes" id="UP000033121">
    <property type="component" value="Unassembled WGS sequence"/>
</dbReference>
<accession>A0A0E9N0W5</accession>
<organism evidence="1 2">
    <name type="scientific">Flavihumibacter petaseus NBRC 106054</name>
    <dbReference type="NCBI Taxonomy" id="1220578"/>
    <lineage>
        <taxon>Bacteria</taxon>
        <taxon>Pseudomonadati</taxon>
        <taxon>Bacteroidota</taxon>
        <taxon>Chitinophagia</taxon>
        <taxon>Chitinophagales</taxon>
        <taxon>Chitinophagaceae</taxon>
        <taxon>Flavihumibacter</taxon>
    </lineage>
</organism>
<dbReference type="InterPro" id="IPR037079">
    <property type="entry name" value="AF2212/PG0164-like_sf"/>
</dbReference>
<dbReference type="Pfam" id="PF08922">
    <property type="entry name" value="DUF1905"/>
    <property type="match status" value="1"/>
</dbReference>
<keyword evidence="2" id="KW-1185">Reference proteome</keyword>
<comment type="caution">
    <text evidence="1">The sequence shown here is derived from an EMBL/GenBank/DDBJ whole genome shotgun (WGS) entry which is preliminary data.</text>
</comment>